<evidence type="ECO:0000256" key="1">
    <source>
        <dbReference type="ARBA" id="ARBA00005058"/>
    </source>
</evidence>
<evidence type="ECO:0000256" key="4">
    <source>
        <dbReference type="ARBA" id="ARBA00022679"/>
    </source>
</evidence>
<keyword evidence="3 5" id="KW-0328">Glycosyltransferase</keyword>
<evidence type="ECO:0000256" key="3">
    <source>
        <dbReference type="ARBA" id="ARBA00022676"/>
    </source>
</evidence>
<dbReference type="UniPathway" id="UPA00606"/>
<evidence type="ECO:0000256" key="5">
    <source>
        <dbReference type="PIRNR" id="PIRNR000477"/>
    </source>
</evidence>
<dbReference type="NCBIfam" id="NF006054">
    <property type="entry name" value="PRK08202.1"/>
    <property type="match status" value="1"/>
</dbReference>
<proteinExistence type="inferred from homology"/>
<dbReference type="SUPFAM" id="SSF53167">
    <property type="entry name" value="Purine and uridine phosphorylases"/>
    <property type="match status" value="1"/>
</dbReference>
<comment type="pathway">
    <text evidence="1 5">Purine metabolism; purine nucleoside salvage.</text>
</comment>
<dbReference type="OrthoDB" id="1523230at2"/>
<dbReference type="PIRSF" id="PIRSF000477">
    <property type="entry name" value="PurNPase"/>
    <property type="match status" value="1"/>
</dbReference>
<dbReference type="AlphaFoldDB" id="D7BIF5"/>
<dbReference type="Proteomes" id="UP000001916">
    <property type="component" value="Chromosome"/>
</dbReference>
<dbReference type="GO" id="GO:0004731">
    <property type="term" value="F:purine-nucleoside phosphorylase activity"/>
    <property type="evidence" value="ECO:0007669"/>
    <property type="project" value="UniProtKB-EC"/>
</dbReference>
<dbReference type="STRING" id="526227.Mesil_2264"/>
<sequence>MDGLGIYEAIQQTIAFIRQQTDFVPEVGIVLGSGLGPLADEIETVASFSYADLPHFPRSTAPGHEGRLILGRLEGKNVLGYKGRVHYYEHYTAAEVVFPVRVGFYLGAKTFFLTSAAGGLNPNWQAGDLMLHLDYLNMAGANPLKGPNDERMGPRFPVMFDAYDPELNTLARKVARAQDLNLREGVYVWFAGPAFASRAELRMLRLLGADAIGMSMVPEVIALRHLGARVLGLSTITDMALPDSTHHATEQEVLEVAARTGATFRKFVRGILAAM</sequence>
<dbReference type="PANTHER" id="PTHR11904">
    <property type="entry name" value="METHYLTHIOADENOSINE/PURINE NUCLEOSIDE PHOSPHORYLASE"/>
    <property type="match status" value="1"/>
</dbReference>
<dbReference type="CDD" id="cd09009">
    <property type="entry name" value="PNP-EcPNPII_like"/>
    <property type="match status" value="1"/>
</dbReference>
<comment type="function">
    <text evidence="5">The purine nucleoside phosphorylases catalyze the phosphorolytic breakdown of the N-glycosidic bond in the beta-(deoxy)ribonucleoside molecules, with the formation of the corresponding free purine bases and pentose-1-phosphate.</text>
</comment>
<dbReference type="PANTHER" id="PTHR11904:SF9">
    <property type="entry name" value="PURINE NUCLEOSIDE PHOSPHORYLASE-RELATED"/>
    <property type="match status" value="1"/>
</dbReference>
<dbReference type="EMBL" id="CP002042">
    <property type="protein sequence ID" value="ADH64130.1"/>
    <property type="molecule type" value="Genomic_DNA"/>
</dbReference>
<dbReference type="KEGG" id="msv:Mesil_2264"/>
<protein>
    <recommendedName>
        <fullName evidence="5">Purine nucleoside phosphorylase</fullName>
        <ecNumber evidence="5">2.4.2.1</ecNumber>
    </recommendedName>
    <alternativeName>
        <fullName evidence="5">Inosine-guanosine phosphorylase</fullName>
    </alternativeName>
</protein>
<dbReference type="HOGENOM" id="CLU_054456_1_0_0"/>
<dbReference type="GO" id="GO:0005737">
    <property type="term" value="C:cytoplasm"/>
    <property type="evidence" value="ECO:0007669"/>
    <property type="project" value="TreeGrafter"/>
</dbReference>
<dbReference type="Gene3D" id="3.40.50.1580">
    <property type="entry name" value="Nucleoside phosphorylase domain"/>
    <property type="match status" value="1"/>
</dbReference>
<keyword evidence="8" id="KW-1185">Reference proteome</keyword>
<dbReference type="GO" id="GO:0009116">
    <property type="term" value="P:nucleoside metabolic process"/>
    <property type="evidence" value="ECO:0007669"/>
    <property type="project" value="InterPro"/>
</dbReference>
<organism evidence="7 8">
    <name type="scientific">Allomeiothermus silvanus (strain ATCC 700542 / DSM 9946 / NBRC 106475 / NCIMB 13440 / VI-R2)</name>
    <name type="common">Thermus silvanus</name>
    <dbReference type="NCBI Taxonomy" id="526227"/>
    <lineage>
        <taxon>Bacteria</taxon>
        <taxon>Thermotogati</taxon>
        <taxon>Deinococcota</taxon>
        <taxon>Deinococci</taxon>
        <taxon>Thermales</taxon>
        <taxon>Thermaceae</taxon>
        <taxon>Allomeiothermus</taxon>
    </lineage>
</organism>
<dbReference type="RefSeq" id="WP_013158675.1">
    <property type="nucleotide sequence ID" value="NC_014212.1"/>
</dbReference>
<evidence type="ECO:0000256" key="2">
    <source>
        <dbReference type="ARBA" id="ARBA00006751"/>
    </source>
</evidence>
<reference evidence="7 8" key="1">
    <citation type="journal article" date="2010" name="Stand. Genomic Sci.">
        <title>Complete genome sequence of Meiothermus silvanus type strain (VI-R2).</title>
        <authorList>
            <person name="Sikorski J."/>
            <person name="Tindall B.J."/>
            <person name="Lowry S."/>
            <person name="Lucas S."/>
            <person name="Nolan M."/>
            <person name="Copeland A."/>
            <person name="Glavina Del Rio T."/>
            <person name="Tice H."/>
            <person name="Cheng J.F."/>
            <person name="Han C."/>
            <person name="Pitluck S."/>
            <person name="Liolios K."/>
            <person name="Ivanova N."/>
            <person name="Mavromatis K."/>
            <person name="Mikhailova N."/>
            <person name="Pati A."/>
            <person name="Goodwin L."/>
            <person name="Chen A."/>
            <person name="Palaniappan K."/>
            <person name="Land M."/>
            <person name="Hauser L."/>
            <person name="Chang Y.J."/>
            <person name="Jeffries C.D."/>
            <person name="Rohde M."/>
            <person name="Goker M."/>
            <person name="Woyke T."/>
            <person name="Bristow J."/>
            <person name="Eisen J.A."/>
            <person name="Markowitz V."/>
            <person name="Hugenholtz P."/>
            <person name="Kyrpides N.C."/>
            <person name="Klenk H.P."/>
            <person name="Lapidus A."/>
        </authorList>
    </citation>
    <scope>NUCLEOTIDE SEQUENCE [LARGE SCALE GENOMIC DNA]</scope>
    <source>
        <strain evidence="8">ATCC 700542 / DSM 9946 / VI-R2</strain>
    </source>
</reference>
<dbReference type="EC" id="2.4.2.1" evidence="5"/>
<evidence type="ECO:0000313" key="8">
    <source>
        <dbReference type="Proteomes" id="UP000001916"/>
    </source>
</evidence>
<evidence type="ECO:0000259" key="6">
    <source>
        <dbReference type="Pfam" id="PF01048"/>
    </source>
</evidence>
<dbReference type="InterPro" id="IPR000845">
    <property type="entry name" value="Nucleoside_phosphorylase_d"/>
</dbReference>
<comment type="similarity">
    <text evidence="2 5">Belongs to the PNP/MTAP phosphorylase family.</text>
</comment>
<keyword evidence="4 5" id="KW-0808">Transferase</keyword>
<dbReference type="InterPro" id="IPR011268">
    <property type="entry name" value="Purine_phosphorylase"/>
</dbReference>
<dbReference type="InterPro" id="IPR035994">
    <property type="entry name" value="Nucleoside_phosphorylase_sf"/>
</dbReference>
<name>D7BIF5_ALLS1</name>
<dbReference type="eggNOG" id="COG0005">
    <property type="taxonomic scope" value="Bacteria"/>
</dbReference>
<dbReference type="NCBIfam" id="TIGR01697">
    <property type="entry name" value="PNPH-PUNA-XAPA"/>
    <property type="match status" value="1"/>
</dbReference>
<feature type="domain" description="Nucleoside phosphorylase" evidence="6">
    <location>
        <begin position="27"/>
        <end position="272"/>
    </location>
</feature>
<gene>
    <name evidence="7" type="ordered locus">Mesil_2264</name>
</gene>
<accession>D7BIF5</accession>
<evidence type="ECO:0000313" key="7">
    <source>
        <dbReference type="EMBL" id="ADH64130.1"/>
    </source>
</evidence>
<dbReference type="Pfam" id="PF01048">
    <property type="entry name" value="PNP_UDP_1"/>
    <property type="match status" value="1"/>
</dbReference>